<reference evidence="4" key="1">
    <citation type="journal article" date="2019" name="Int. J. Syst. Evol. Microbiol.">
        <title>The Global Catalogue of Microorganisms (GCM) 10K type strain sequencing project: providing services to taxonomists for standard genome sequencing and annotation.</title>
        <authorList>
            <consortium name="The Broad Institute Genomics Platform"/>
            <consortium name="The Broad Institute Genome Sequencing Center for Infectious Disease"/>
            <person name="Wu L."/>
            <person name="Ma J."/>
        </authorList>
    </citation>
    <scope>NUCLEOTIDE SEQUENCE [LARGE SCALE GENOMIC DNA]</scope>
    <source>
        <strain evidence="4">KCTC 52344</strain>
    </source>
</reference>
<dbReference type="InterPro" id="IPR050266">
    <property type="entry name" value="AB_hydrolase_sf"/>
</dbReference>
<protein>
    <submittedName>
        <fullName evidence="3">Alpha/beta fold hydrolase</fullName>
    </submittedName>
</protein>
<keyword evidence="4" id="KW-1185">Reference proteome</keyword>
<dbReference type="PANTHER" id="PTHR43798">
    <property type="entry name" value="MONOACYLGLYCEROL LIPASE"/>
    <property type="match status" value="1"/>
</dbReference>
<feature type="domain" description="Serine aminopeptidase S33" evidence="2">
    <location>
        <begin position="64"/>
        <end position="181"/>
    </location>
</feature>
<dbReference type="InterPro" id="IPR029058">
    <property type="entry name" value="AB_hydrolase_fold"/>
</dbReference>
<dbReference type="InterPro" id="IPR002410">
    <property type="entry name" value="Peptidase_S33"/>
</dbReference>
<dbReference type="PANTHER" id="PTHR43798:SF33">
    <property type="entry name" value="HYDROLASE, PUTATIVE (AFU_ORTHOLOGUE AFUA_2G14860)-RELATED"/>
    <property type="match status" value="1"/>
</dbReference>
<comment type="caution">
    <text evidence="3">The sequence shown here is derived from an EMBL/GenBank/DDBJ whole genome shotgun (WGS) entry which is preliminary data.</text>
</comment>
<dbReference type="Proteomes" id="UP001597510">
    <property type="component" value="Unassembled WGS sequence"/>
</dbReference>
<evidence type="ECO:0000256" key="1">
    <source>
        <dbReference type="ARBA" id="ARBA00022801"/>
    </source>
</evidence>
<evidence type="ECO:0000313" key="3">
    <source>
        <dbReference type="EMBL" id="MFD2519489.1"/>
    </source>
</evidence>
<proteinExistence type="predicted"/>
<dbReference type="SUPFAM" id="SSF53474">
    <property type="entry name" value="alpha/beta-Hydrolases"/>
    <property type="match status" value="1"/>
</dbReference>
<dbReference type="Pfam" id="PF12146">
    <property type="entry name" value="Hydrolase_4"/>
    <property type="match status" value="1"/>
</dbReference>
<dbReference type="PRINTS" id="PR00793">
    <property type="entry name" value="PROAMNOPTASE"/>
</dbReference>
<dbReference type="PROSITE" id="PS51257">
    <property type="entry name" value="PROKAR_LIPOPROTEIN"/>
    <property type="match status" value="1"/>
</dbReference>
<name>A0ABW5J1T8_9BACT</name>
<keyword evidence="1 3" id="KW-0378">Hydrolase</keyword>
<gene>
    <name evidence="3" type="ORF">ACFSR2_01255</name>
</gene>
<sequence>MNRTFSIISAMLLAFFFIGCEQELSINEAGYLVPKTVEQDSSLPSITVNNTQLHAETFGNPANPMLVILHGGPGSDYRYLLNCKAFASEGYYVVFYDQRGSGLSKRHAKDIYTIQIMLDDLSAVITHYRTSPSQKVYFLGHSWGAMLATAYINTYPQSVDGAILAEPGGFIWQDVIDYVGRSRSFKLLSETLNDATYLDQFITGKQDEQAILDYKFTLMASADESSESSLGNDGPLPFWRSGALIQEALFEAGDREKPDWTTNLKTYTTKVLFIYSERNKSYGLAHAQKVSSAYPNVDLVKINGAGHDMLSFPTGWSNFYPIALNYLKHL</sequence>
<dbReference type="RefSeq" id="WP_340238491.1">
    <property type="nucleotide sequence ID" value="NZ_JBBEWC010000009.1"/>
</dbReference>
<dbReference type="GO" id="GO:0016787">
    <property type="term" value="F:hydrolase activity"/>
    <property type="evidence" value="ECO:0007669"/>
    <property type="project" value="UniProtKB-KW"/>
</dbReference>
<dbReference type="Gene3D" id="3.40.50.1820">
    <property type="entry name" value="alpha/beta hydrolase"/>
    <property type="match status" value="1"/>
</dbReference>
<dbReference type="EMBL" id="JBHULC010000001">
    <property type="protein sequence ID" value="MFD2519489.1"/>
    <property type="molecule type" value="Genomic_DNA"/>
</dbReference>
<organism evidence="3 4">
    <name type="scientific">Emticicia soli</name>
    <dbReference type="NCBI Taxonomy" id="2027878"/>
    <lineage>
        <taxon>Bacteria</taxon>
        <taxon>Pseudomonadati</taxon>
        <taxon>Bacteroidota</taxon>
        <taxon>Cytophagia</taxon>
        <taxon>Cytophagales</taxon>
        <taxon>Leadbetterellaceae</taxon>
        <taxon>Emticicia</taxon>
    </lineage>
</organism>
<dbReference type="InterPro" id="IPR022742">
    <property type="entry name" value="Hydrolase_4"/>
</dbReference>
<evidence type="ECO:0000259" key="2">
    <source>
        <dbReference type="Pfam" id="PF12146"/>
    </source>
</evidence>
<evidence type="ECO:0000313" key="4">
    <source>
        <dbReference type="Proteomes" id="UP001597510"/>
    </source>
</evidence>
<accession>A0ABW5J1T8</accession>